<gene>
    <name evidence="2" type="ORF">CQ022_11680</name>
    <name evidence="3" type="ORF">CQ033_05350</name>
</gene>
<feature type="transmembrane region" description="Helical" evidence="1">
    <location>
        <begin position="100"/>
        <end position="122"/>
    </location>
</feature>
<evidence type="ECO:0000313" key="3">
    <source>
        <dbReference type="EMBL" id="PRB92626.1"/>
    </source>
</evidence>
<organism evidence="2 5">
    <name type="scientific">Chryseobacterium culicis</name>
    <dbReference type="NCBI Taxonomy" id="680127"/>
    <lineage>
        <taxon>Bacteria</taxon>
        <taxon>Pseudomonadati</taxon>
        <taxon>Bacteroidota</taxon>
        <taxon>Flavobacteriia</taxon>
        <taxon>Flavobacteriales</taxon>
        <taxon>Weeksellaceae</taxon>
        <taxon>Chryseobacterium group</taxon>
        <taxon>Chryseobacterium</taxon>
    </lineage>
</organism>
<dbReference type="AlphaFoldDB" id="A0A2S9D2A6"/>
<name>A0A2S9D2A6_CHRCI</name>
<reference evidence="4 5" key="1">
    <citation type="submission" date="2017-09" db="EMBL/GenBank/DDBJ databases">
        <title>Genomic, metabolic, and phenotypic characteristics of bacterial isolates from the natural microbiome of the model nematode Caenorhabditis elegans.</title>
        <authorList>
            <person name="Zimmermann J."/>
            <person name="Obeng N."/>
            <person name="Yang W."/>
            <person name="Obeng O."/>
            <person name="Kissoyan K."/>
            <person name="Pees B."/>
            <person name="Dirksen P."/>
            <person name="Hoppner M."/>
            <person name="Franke A."/>
            <person name="Rosenstiel P."/>
            <person name="Leippe M."/>
            <person name="Dierking K."/>
            <person name="Kaleta C."/>
            <person name="Schulenburg H."/>
        </authorList>
    </citation>
    <scope>NUCLEOTIDE SEQUENCE [LARGE SCALE GENOMIC DNA]</scope>
    <source>
        <strain evidence="2 5">MYb25</strain>
        <strain evidence="3 4">MYb44</strain>
    </source>
</reference>
<feature type="transmembrane region" description="Helical" evidence="1">
    <location>
        <begin position="66"/>
        <end position="88"/>
    </location>
</feature>
<accession>A0A2S9D2A6</accession>
<evidence type="ECO:0000313" key="4">
    <source>
        <dbReference type="Proteomes" id="UP000238325"/>
    </source>
</evidence>
<comment type="caution">
    <text evidence="2">The sequence shown here is derived from an EMBL/GenBank/DDBJ whole genome shotgun (WGS) entry which is preliminary data.</text>
</comment>
<evidence type="ECO:0000313" key="2">
    <source>
        <dbReference type="EMBL" id="PRB86874.1"/>
    </source>
</evidence>
<keyword evidence="1" id="KW-1133">Transmembrane helix</keyword>
<sequence>MKILQIIGIFLVIGILNTVISGEYIKLLKLPSGDVAMISIGVMTISGISLAVSTILISIISIQKQLSLTISLLIYHIIYFITVTYFGLEWPIASFSFTNIDLFIILIGFTVWGFTFATIKFFQSRKKQTP</sequence>
<evidence type="ECO:0000256" key="1">
    <source>
        <dbReference type="SAM" id="Phobius"/>
    </source>
</evidence>
<dbReference type="Proteomes" id="UP000238325">
    <property type="component" value="Unassembled WGS sequence"/>
</dbReference>
<keyword evidence="1" id="KW-0472">Membrane</keyword>
<keyword evidence="1" id="KW-0812">Transmembrane</keyword>
<dbReference type="EMBL" id="PCPH01000001">
    <property type="protein sequence ID" value="PRB92626.1"/>
    <property type="molecule type" value="Genomic_DNA"/>
</dbReference>
<protein>
    <submittedName>
        <fullName evidence="2">Uncharacterized protein</fullName>
    </submittedName>
</protein>
<feature type="transmembrane region" description="Helical" evidence="1">
    <location>
        <begin position="37"/>
        <end position="59"/>
    </location>
</feature>
<dbReference type="EMBL" id="PCPP01000001">
    <property type="protein sequence ID" value="PRB86874.1"/>
    <property type="molecule type" value="Genomic_DNA"/>
</dbReference>
<keyword evidence="4" id="KW-1185">Reference proteome</keyword>
<dbReference type="RefSeq" id="WP_105681556.1">
    <property type="nucleotide sequence ID" value="NZ_JBBGZD010000001.1"/>
</dbReference>
<dbReference type="Proteomes" id="UP000238534">
    <property type="component" value="Unassembled WGS sequence"/>
</dbReference>
<evidence type="ECO:0000313" key="5">
    <source>
        <dbReference type="Proteomes" id="UP000238534"/>
    </source>
</evidence>
<proteinExistence type="predicted"/>